<keyword evidence="7" id="KW-0902">Two-component regulatory system</keyword>
<evidence type="ECO:0000256" key="8">
    <source>
        <dbReference type="SAM" id="Phobius"/>
    </source>
</evidence>
<evidence type="ECO:0000313" key="10">
    <source>
        <dbReference type="EMBL" id="MFC0222190.1"/>
    </source>
</evidence>
<evidence type="ECO:0000256" key="5">
    <source>
        <dbReference type="ARBA" id="ARBA00022679"/>
    </source>
</evidence>
<feature type="transmembrane region" description="Helical" evidence="8">
    <location>
        <begin position="102"/>
        <end position="124"/>
    </location>
</feature>
<comment type="caution">
    <text evidence="10">The sequence shown here is derived from an EMBL/GenBank/DDBJ whole genome shotgun (WGS) entry which is preliminary data.</text>
</comment>
<evidence type="ECO:0000256" key="3">
    <source>
        <dbReference type="ARBA" id="ARBA00012438"/>
    </source>
</evidence>
<evidence type="ECO:0000313" key="11">
    <source>
        <dbReference type="Proteomes" id="UP001589698"/>
    </source>
</evidence>
<proteinExistence type="predicted"/>
<dbReference type="RefSeq" id="WP_378519461.1">
    <property type="nucleotide sequence ID" value="NZ_CBCSDI010000086.1"/>
</dbReference>
<comment type="subcellular location">
    <subcellularLocation>
        <location evidence="2">Cell membrane</location>
    </subcellularLocation>
</comment>
<evidence type="ECO:0000256" key="4">
    <source>
        <dbReference type="ARBA" id="ARBA00022553"/>
    </source>
</evidence>
<dbReference type="SMART" id="SM00388">
    <property type="entry name" value="HisKA"/>
    <property type="match status" value="1"/>
</dbReference>
<evidence type="ECO:0000256" key="2">
    <source>
        <dbReference type="ARBA" id="ARBA00004236"/>
    </source>
</evidence>
<feature type="transmembrane region" description="Helical" evidence="8">
    <location>
        <begin position="31"/>
        <end position="52"/>
    </location>
</feature>
<dbReference type="PROSITE" id="PS50109">
    <property type="entry name" value="HIS_KIN"/>
    <property type="match status" value="1"/>
</dbReference>
<feature type="transmembrane region" description="Helical" evidence="8">
    <location>
        <begin position="5"/>
        <end position="25"/>
    </location>
</feature>
<dbReference type="Pfam" id="PF00512">
    <property type="entry name" value="HisKA"/>
    <property type="match status" value="1"/>
</dbReference>
<gene>
    <name evidence="10" type="ORF">ACFFJG_06835</name>
</gene>
<organism evidence="10 11">
    <name type="scientific">Nocardioides zeicaulis</name>
    <dbReference type="NCBI Taxonomy" id="1776857"/>
    <lineage>
        <taxon>Bacteria</taxon>
        <taxon>Bacillati</taxon>
        <taxon>Actinomycetota</taxon>
        <taxon>Actinomycetes</taxon>
        <taxon>Propionibacteriales</taxon>
        <taxon>Nocardioidaceae</taxon>
        <taxon>Nocardioides</taxon>
    </lineage>
</organism>
<keyword evidence="8" id="KW-1133">Transmembrane helix</keyword>
<dbReference type="Proteomes" id="UP001589698">
    <property type="component" value="Unassembled WGS sequence"/>
</dbReference>
<reference evidence="10 11" key="1">
    <citation type="submission" date="2024-09" db="EMBL/GenBank/DDBJ databases">
        <authorList>
            <person name="Sun Q."/>
            <person name="Mori K."/>
        </authorList>
    </citation>
    <scope>NUCLEOTIDE SEQUENCE [LARGE SCALE GENOMIC DNA]</scope>
    <source>
        <strain evidence="10 11">CCM 8654</strain>
    </source>
</reference>
<dbReference type="PANTHER" id="PTHR43047">
    <property type="entry name" value="TWO-COMPONENT HISTIDINE PROTEIN KINASE"/>
    <property type="match status" value="1"/>
</dbReference>
<dbReference type="InterPro" id="IPR036890">
    <property type="entry name" value="HATPase_C_sf"/>
</dbReference>
<keyword evidence="6 10" id="KW-0418">Kinase</keyword>
<keyword evidence="8" id="KW-0812">Transmembrane</keyword>
<feature type="transmembrane region" description="Helical" evidence="8">
    <location>
        <begin position="136"/>
        <end position="156"/>
    </location>
</feature>
<dbReference type="Gene3D" id="1.10.287.130">
    <property type="match status" value="1"/>
</dbReference>
<dbReference type="SUPFAM" id="SSF47384">
    <property type="entry name" value="Homodimeric domain of signal transducing histidine kinase"/>
    <property type="match status" value="1"/>
</dbReference>
<evidence type="ECO:0000256" key="1">
    <source>
        <dbReference type="ARBA" id="ARBA00000085"/>
    </source>
</evidence>
<evidence type="ECO:0000256" key="6">
    <source>
        <dbReference type="ARBA" id="ARBA00022777"/>
    </source>
</evidence>
<keyword evidence="4" id="KW-0597">Phosphoprotein</keyword>
<comment type="catalytic activity">
    <reaction evidence="1">
        <text>ATP + protein L-histidine = ADP + protein N-phospho-L-histidine.</text>
        <dbReference type="EC" id="2.7.13.3"/>
    </reaction>
</comment>
<dbReference type="EMBL" id="JBHLXH010000001">
    <property type="protein sequence ID" value="MFC0222190.1"/>
    <property type="molecule type" value="Genomic_DNA"/>
</dbReference>
<feature type="domain" description="Histidine kinase" evidence="9">
    <location>
        <begin position="323"/>
        <end position="548"/>
    </location>
</feature>
<protein>
    <recommendedName>
        <fullName evidence="3">histidine kinase</fullName>
        <ecNumber evidence="3">2.7.13.3</ecNumber>
    </recommendedName>
</protein>
<dbReference type="InterPro" id="IPR005467">
    <property type="entry name" value="His_kinase_dom"/>
</dbReference>
<sequence length="549" mass="57924">MRIPIWVWFAPSAAFIVFTGVGSTLVDPTTLPSWAVAGMLATVAGSGAVAVVGERAQWRATRWVVPLVLLASTAFVHGSDGASIGSSFLVTGMPAGWMGFELGGRGAAAAIAAMWAVASTPYVAGQAYTRDRLQRWDDVVALVGLTTMVLLTWYAGRILRRAETELVARGRRLEHEVATTRAVFDSVDAAIVVLLPDDHVLLNAPATALGHGLEVRPEPAQQDVVPSTWEVVGADGVTVAAPADQALLRARRGEEFTGLVQWTGPHDDRRAMVCSARRIVRDDDASDGAAHDAADEVVGTVFVAWDATDALDAARVRDEFLGTITHELRTPLTAILGYLDLHHELEQEQGRDGGDAPTYLDGVRRNVRALADHIEDLLVTAQPAELRTAEVDVVAVARAAVDAASARACAAGLTLSLEGPESLPTVAHADALRQVLDHLLDNAVASTRSGGVTVEVSPWSPAFASDRPCGRGFTVAVTDTGIGLSEHELSRVFDRFYRTEASVRSVSPGLGMGLAAAKQLVAAQGGTITAQSTPGQGSRFLVTIPGPRD</sequence>
<dbReference type="PRINTS" id="PR00344">
    <property type="entry name" value="BCTRLSENSOR"/>
</dbReference>
<dbReference type="InterPro" id="IPR003661">
    <property type="entry name" value="HisK_dim/P_dom"/>
</dbReference>
<evidence type="ECO:0000256" key="7">
    <source>
        <dbReference type="ARBA" id="ARBA00023012"/>
    </source>
</evidence>
<keyword evidence="5" id="KW-0808">Transferase</keyword>
<dbReference type="SUPFAM" id="SSF55874">
    <property type="entry name" value="ATPase domain of HSP90 chaperone/DNA topoisomerase II/histidine kinase"/>
    <property type="match status" value="1"/>
</dbReference>
<dbReference type="InterPro" id="IPR036097">
    <property type="entry name" value="HisK_dim/P_sf"/>
</dbReference>
<name>A0ABV6DZN2_9ACTN</name>
<dbReference type="PANTHER" id="PTHR43047:SF72">
    <property type="entry name" value="OSMOSENSING HISTIDINE PROTEIN KINASE SLN1"/>
    <property type="match status" value="1"/>
</dbReference>
<dbReference type="SMART" id="SM00387">
    <property type="entry name" value="HATPase_c"/>
    <property type="match status" value="1"/>
</dbReference>
<dbReference type="EC" id="2.7.13.3" evidence="3"/>
<dbReference type="Gene3D" id="3.30.565.10">
    <property type="entry name" value="Histidine kinase-like ATPase, C-terminal domain"/>
    <property type="match status" value="1"/>
</dbReference>
<dbReference type="Pfam" id="PF02518">
    <property type="entry name" value="HATPase_c"/>
    <property type="match status" value="1"/>
</dbReference>
<keyword evidence="11" id="KW-1185">Reference proteome</keyword>
<dbReference type="GO" id="GO:0016301">
    <property type="term" value="F:kinase activity"/>
    <property type="evidence" value="ECO:0007669"/>
    <property type="project" value="UniProtKB-KW"/>
</dbReference>
<dbReference type="CDD" id="cd00082">
    <property type="entry name" value="HisKA"/>
    <property type="match status" value="1"/>
</dbReference>
<evidence type="ECO:0000259" key="9">
    <source>
        <dbReference type="PROSITE" id="PS50109"/>
    </source>
</evidence>
<accession>A0ABV6DZN2</accession>
<feature type="transmembrane region" description="Helical" evidence="8">
    <location>
        <begin position="64"/>
        <end position="90"/>
    </location>
</feature>
<dbReference type="InterPro" id="IPR003594">
    <property type="entry name" value="HATPase_dom"/>
</dbReference>
<keyword evidence="8" id="KW-0472">Membrane</keyword>
<dbReference type="InterPro" id="IPR004358">
    <property type="entry name" value="Sig_transdc_His_kin-like_C"/>
</dbReference>